<evidence type="ECO:0000313" key="1">
    <source>
        <dbReference type="EMBL" id="KKY33080.1"/>
    </source>
</evidence>
<reference evidence="1 2" key="1">
    <citation type="submission" date="2015-05" db="EMBL/GenBank/DDBJ databases">
        <title>Distinctive expansion of gene families associated with plant cell wall degradation and secondary metabolism in the genomes of grapevine trunk pathogens.</title>
        <authorList>
            <person name="Lawrence D.P."/>
            <person name="Travadon R."/>
            <person name="Rolshausen P.E."/>
            <person name="Baumgartner K."/>
        </authorList>
    </citation>
    <scope>NUCLEOTIDE SEQUENCE [LARGE SCALE GENOMIC DNA]</scope>
    <source>
        <strain evidence="1">DA912</strain>
    </source>
</reference>
<proteinExistence type="predicted"/>
<gene>
    <name evidence="1" type="ORF">UCDDA912_g06963</name>
</gene>
<name>A0A0G2HYT4_9PEZI</name>
<keyword evidence="2" id="KW-1185">Reference proteome</keyword>
<dbReference type="OrthoDB" id="5295996at2759"/>
<evidence type="ECO:0000313" key="2">
    <source>
        <dbReference type="Proteomes" id="UP000034680"/>
    </source>
</evidence>
<dbReference type="Proteomes" id="UP000034680">
    <property type="component" value="Unassembled WGS sequence"/>
</dbReference>
<comment type="caution">
    <text evidence="1">The sequence shown here is derived from an EMBL/GenBank/DDBJ whole genome shotgun (WGS) entry which is preliminary data.</text>
</comment>
<dbReference type="AlphaFoldDB" id="A0A0G2HYT4"/>
<organism evidence="1 2">
    <name type="scientific">Diaporthe ampelina</name>
    <dbReference type="NCBI Taxonomy" id="1214573"/>
    <lineage>
        <taxon>Eukaryota</taxon>
        <taxon>Fungi</taxon>
        <taxon>Dikarya</taxon>
        <taxon>Ascomycota</taxon>
        <taxon>Pezizomycotina</taxon>
        <taxon>Sordariomycetes</taxon>
        <taxon>Sordariomycetidae</taxon>
        <taxon>Diaporthales</taxon>
        <taxon>Diaporthaceae</taxon>
        <taxon>Diaporthe</taxon>
    </lineage>
</organism>
<accession>A0A0G2HYT4</accession>
<protein>
    <submittedName>
        <fullName evidence="1">Uncharacterized protein</fullName>
    </submittedName>
</protein>
<reference evidence="1 2" key="2">
    <citation type="submission" date="2015-05" db="EMBL/GenBank/DDBJ databases">
        <authorList>
            <person name="Morales-Cruz A."/>
            <person name="Amrine K.C."/>
            <person name="Cantu D."/>
        </authorList>
    </citation>
    <scope>NUCLEOTIDE SEQUENCE [LARGE SCALE GENOMIC DNA]</scope>
    <source>
        <strain evidence="1">DA912</strain>
    </source>
</reference>
<dbReference type="STRING" id="1214573.A0A0G2HYT4"/>
<dbReference type="EMBL" id="LCUC01000260">
    <property type="protein sequence ID" value="KKY33080.1"/>
    <property type="molecule type" value="Genomic_DNA"/>
</dbReference>
<sequence length="284" mass="31623">MIRTHLGMRLEPTAFSSWTSDYQTALLSAIEAANGDYKLFDSYPDLSKRHIAILDTSLLGSATITEVLQVSALHEAKLADADRPCDFLVYGPVEGTAFRAVPLSNMSRIGLNPREVWIDSKRTTNWTDQLTTDKTLQARKIAEKFCRENDKRPDVILAVLAAELSRQRAPKVDMGVSDMFKYRWKKEEVELIVSLLKKDIATLRLDHGGKAALVNRSIPDLGQVLVKNMKGLKTGDADGLPRKASYFVEAEAIAGIIADALKRIARLNLQDLGREENEQGQRSI</sequence>